<proteinExistence type="predicted"/>
<feature type="domain" description="C2H2-type" evidence="12">
    <location>
        <begin position="410"/>
        <end position="437"/>
    </location>
</feature>
<keyword evidence="8" id="KW-0804">Transcription</keyword>
<keyword evidence="13" id="KW-1185">Reference proteome</keyword>
<keyword evidence="2" id="KW-0479">Metal-binding</keyword>
<dbReference type="FunFam" id="3.30.160.60:FF:000478">
    <property type="entry name" value="Zinc finger protein 133"/>
    <property type="match status" value="1"/>
</dbReference>
<dbReference type="GeneID" id="114850377"/>
<evidence type="ECO:0000256" key="3">
    <source>
        <dbReference type="ARBA" id="ARBA00022737"/>
    </source>
</evidence>
<feature type="domain" description="C2H2-type" evidence="12">
    <location>
        <begin position="522"/>
        <end position="549"/>
    </location>
</feature>
<dbReference type="FunFam" id="3.30.160.60:FF:002343">
    <property type="entry name" value="Zinc finger protein 33A"/>
    <property type="match status" value="2"/>
</dbReference>
<evidence type="ECO:0000256" key="6">
    <source>
        <dbReference type="ARBA" id="ARBA00023015"/>
    </source>
</evidence>
<dbReference type="GO" id="GO:0008270">
    <property type="term" value="F:zinc ion binding"/>
    <property type="evidence" value="ECO:0007669"/>
    <property type="project" value="UniProtKB-KW"/>
</dbReference>
<dbReference type="GO" id="GO:0005634">
    <property type="term" value="C:nucleus"/>
    <property type="evidence" value="ECO:0007669"/>
    <property type="project" value="UniProtKB-SubCell"/>
</dbReference>
<feature type="domain" description="C2H2-type" evidence="12">
    <location>
        <begin position="466"/>
        <end position="493"/>
    </location>
</feature>
<accession>A0A6P7LW03</accession>
<feature type="domain" description="C2H2-type" evidence="12">
    <location>
        <begin position="551"/>
        <end position="578"/>
    </location>
</feature>
<feature type="region of interest" description="Disordered" evidence="11">
    <location>
        <begin position="282"/>
        <end position="309"/>
    </location>
</feature>
<feature type="domain" description="C2H2-type" evidence="12">
    <location>
        <begin position="494"/>
        <end position="521"/>
    </location>
</feature>
<dbReference type="GO" id="GO:0003700">
    <property type="term" value="F:DNA-binding transcription factor activity"/>
    <property type="evidence" value="ECO:0007669"/>
    <property type="project" value="TreeGrafter"/>
</dbReference>
<dbReference type="InterPro" id="IPR013087">
    <property type="entry name" value="Znf_C2H2_type"/>
</dbReference>
<evidence type="ECO:0000256" key="9">
    <source>
        <dbReference type="ARBA" id="ARBA00023242"/>
    </source>
</evidence>
<keyword evidence="4 10" id="KW-0863">Zinc-finger</keyword>
<sequence>MSGDSVDGAECKMPKADELRGFVSQRLAAASREILAAVERLVAGYEAEASGFRQEIERQRKHLETLQRPQFASTEPGTKCSWIQSHDEEEEEEEELPVCVENLEDLSQTSTRVQFEKRKPGRPRISSRNVDLKVCFLEDSNAQRLSKNVYKKSPVLKVTCPRDLREAGFLCLLRRTFPQLAGDDRQFDILTSSKTRRLQCLRLKTVTPKEIQNQISCTGAEESTLFIRLKAQKTDESDEVEGPPLQTLNIRTKSRLSTLTCADIRPHTSSLAQKIDSSRAVIQSCSSTSPPPLMETDEADDEDAGSKSTVELHASVEEGERQQVHESQSKTIKLKSRQYFVKDTKIETENSNELFFSCKVCGELHKLEGTFVQHAWSHVNDFQGACGVCGSLFQSVEALKDHLQSRHRTEDCPKCGESFLNALSLNEHVAAHSGEKPYECQVCKSTFALKSSLEIHQNLHEESRTHECETCHRVFELKEQLDAHLRTHAAKRPHVCGVCGKSLSDYRSLSRHKFTHTGERPHSCQICGRRFKLIGALRQHEKTHVDRERSYLCDVCCKMFLTSKQLQIHMRTHTNEKPYHCSQCGKGFTTRGPLTVHMRVHTGETPYRCPDCGCSFKRKSNLDDHRTVHSGVKAFICSICGKACARRTHLTVHMRTHNGERPYQCSVCSKAFTQSHCLKTHMRSHQEVEAPL</sequence>
<evidence type="ECO:0000256" key="11">
    <source>
        <dbReference type="SAM" id="MobiDB-lite"/>
    </source>
</evidence>
<evidence type="ECO:0000256" key="2">
    <source>
        <dbReference type="ARBA" id="ARBA00022723"/>
    </source>
</evidence>
<keyword evidence="3" id="KW-0677">Repeat</keyword>
<dbReference type="FunFam" id="3.30.160.60:FF:000624">
    <property type="entry name" value="zinc finger protein 697"/>
    <property type="match status" value="1"/>
</dbReference>
<dbReference type="SUPFAM" id="SSF57667">
    <property type="entry name" value="beta-beta-alpha zinc fingers"/>
    <property type="match status" value="6"/>
</dbReference>
<dbReference type="OrthoDB" id="6077919at2759"/>
<evidence type="ECO:0000313" key="14">
    <source>
        <dbReference type="RefSeq" id="XP_028998131.2"/>
    </source>
</evidence>
<dbReference type="AlphaFoldDB" id="A0A6P7LW03"/>
<feature type="domain" description="C2H2-type" evidence="12">
    <location>
        <begin position="579"/>
        <end position="606"/>
    </location>
</feature>
<dbReference type="PANTHER" id="PTHR24390:SF159">
    <property type="entry name" value="GROWTH FACTOR INDEPENDENT 1 TRANSCRIPTIONAL REPRESSOR"/>
    <property type="match status" value="1"/>
</dbReference>
<reference evidence="14" key="1">
    <citation type="submission" date="2025-08" db="UniProtKB">
        <authorList>
            <consortium name="RefSeq"/>
        </authorList>
    </citation>
    <scope>IDENTIFICATION</scope>
</reference>
<protein>
    <submittedName>
        <fullName evidence="14">Zinc finger protein 300-like isoform X1</fullName>
    </submittedName>
</protein>
<keyword evidence="9" id="KW-0539">Nucleus</keyword>
<keyword evidence="6" id="KW-0805">Transcription regulation</keyword>
<dbReference type="Gene3D" id="3.30.160.60">
    <property type="entry name" value="Classic Zinc Finger"/>
    <property type="match status" value="10"/>
</dbReference>
<dbReference type="Pfam" id="PF13912">
    <property type="entry name" value="zf-C2H2_6"/>
    <property type="match status" value="1"/>
</dbReference>
<feature type="domain" description="C2H2-type" evidence="12">
    <location>
        <begin position="438"/>
        <end position="465"/>
    </location>
</feature>
<evidence type="ECO:0000259" key="12">
    <source>
        <dbReference type="PROSITE" id="PS50157"/>
    </source>
</evidence>
<dbReference type="GO" id="GO:0006357">
    <property type="term" value="P:regulation of transcription by RNA polymerase II"/>
    <property type="evidence" value="ECO:0007669"/>
    <property type="project" value="TreeGrafter"/>
</dbReference>
<evidence type="ECO:0000256" key="1">
    <source>
        <dbReference type="ARBA" id="ARBA00004123"/>
    </source>
</evidence>
<feature type="domain" description="C2H2-type" evidence="12">
    <location>
        <begin position="663"/>
        <end position="690"/>
    </location>
</feature>
<keyword evidence="5" id="KW-0862">Zinc</keyword>
<dbReference type="FunFam" id="3.30.160.60:FF:000072">
    <property type="entry name" value="zinc finger protein 143 isoform X1"/>
    <property type="match status" value="1"/>
</dbReference>
<dbReference type="FunFam" id="3.30.160.60:FF:001443">
    <property type="entry name" value="Zinc finger protein 668"/>
    <property type="match status" value="1"/>
</dbReference>
<keyword evidence="7" id="KW-0238">DNA-binding</keyword>
<evidence type="ECO:0000256" key="10">
    <source>
        <dbReference type="PROSITE-ProRule" id="PRU00042"/>
    </source>
</evidence>
<dbReference type="PROSITE" id="PS00028">
    <property type="entry name" value="ZINC_FINGER_C2H2_1"/>
    <property type="match status" value="11"/>
</dbReference>
<dbReference type="PANTHER" id="PTHR24390">
    <property type="entry name" value="ZINC FINGER PROTEIN"/>
    <property type="match status" value="1"/>
</dbReference>
<name>A0A6P7LW03_BETSP</name>
<dbReference type="FunFam" id="3.30.160.60:FF:000303">
    <property type="entry name" value="Zinc finger protein 41"/>
    <property type="match status" value="1"/>
</dbReference>
<gene>
    <name evidence="14" type="primary">LOC114850377</name>
</gene>
<dbReference type="PROSITE" id="PS50157">
    <property type="entry name" value="ZINC_FINGER_C2H2_2"/>
    <property type="match status" value="10"/>
</dbReference>
<dbReference type="KEGG" id="bspl:114850377"/>
<evidence type="ECO:0000313" key="13">
    <source>
        <dbReference type="Proteomes" id="UP000515150"/>
    </source>
</evidence>
<organism evidence="13 14">
    <name type="scientific">Betta splendens</name>
    <name type="common">Siamese fighting fish</name>
    <dbReference type="NCBI Taxonomy" id="158456"/>
    <lineage>
        <taxon>Eukaryota</taxon>
        <taxon>Metazoa</taxon>
        <taxon>Chordata</taxon>
        <taxon>Craniata</taxon>
        <taxon>Vertebrata</taxon>
        <taxon>Euteleostomi</taxon>
        <taxon>Actinopterygii</taxon>
        <taxon>Neopterygii</taxon>
        <taxon>Teleostei</taxon>
        <taxon>Neoteleostei</taxon>
        <taxon>Acanthomorphata</taxon>
        <taxon>Anabantaria</taxon>
        <taxon>Anabantiformes</taxon>
        <taxon>Anabantoidei</taxon>
        <taxon>Osphronemidae</taxon>
        <taxon>Betta</taxon>
    </lineage>
</organism>
<evidence type="ECO:0000256" key="5">
    <source>
        <dbReference type="ARBA" id="ARBA00022833"/>
    </source>
</evidence>
<evidence type="ECO:0000256" key="8">
    <source>
        <dbReference type="ARBA" id="ARBA00023163"/>
    </source>
</evidence>
<dbReference type="Pfam" id="PF00096">
    <property type="entry name" value="zf-C2H2"/>
    <property type="match status" value="5"/>
</dbReference>
<evidence type="ECO:0000256" key="4">
    <source>
        <dbReference type="ARBA" id="ARBA00022771"/>
    </source>
</evidence>
<dbReference type="Proteomes" id="UP000515150">
    <property type="component" value="Chromosome 2"/>
</dbReference>
<dbReference type="GO" id="GO:0000978">
    <property type="term" value="F:RNA polymerase II cis-regulatory region sequence-specific DNA binding"/>
    <property type="evidence" value="ECO:0007669"/>
    <property type="project" value="TreeGrafter"/>
</dbReference>
<dbReference type="InterPro" id="IPR036236">
    <property type="entry name" value="Znf_C2H2_sf"/>
</dbReference>
<feature type="domain" description="C2H2-type" evidence="12">
    <location>
        <begin position="635"/>
        <end position="662"/>
    </location>
</feature>
<dbReference type="RefSeq" id="XP_028998131.2">
    <property type="nucleotide sequence ID" value="XM_029142298.3"/>
</dbReference>
<evidence type="ECO:0000256" key="7">
    <source>
        <dbReference type="ARBA" id="ARBA00023125"/>
    </source>
</evidence>
<comment type="subcellular location">
    <subcellularLocation>
        <location evidence="1">Nucleus</location>
    </subcellularLocation>
</comment>
<dbReference type="FunFam" id="3.30.160.60:FF:001289">
    <property type="entry name" value="Zinc finger protein 574"/>
    <property type="match status" value="1"/>
</dbReference>
<dbReference type="SMART" id="SM00355">
    <property type="entry name" value="ZnF_C2H2"/>
    <property type="match status" value="12"/>
</dbReference>
<feature type="domain" description="C2H2-type" evidence="12">
    <location>
        <begin position="607"/>
        <end position="634"/>
    </location>
</feature>